<dbReference type="Gene3D" id="3.90.640.10">
    <property type="entry name" value="Actin, Chain A, domain 4"/>
    <property type="match status" value="2"/>
</dbReference>
<protein>
    <submittedName>
        <fullName evidence="13">Fungal specific actin related protein</fullName>
    </submittedName>
</protein>
<evidence type="ECO:0000256" key="8">
    <source>
        <dbReference type="ARBA" id="ARBA00023136"/>
    </source>
</evidence>
<evidence type="ECO:0000256" key="4">
    <source>
        <dbReference type="ARBA" id="ARBA00022692"/>
    </source>
</evidence>
<dbReference type="OrthoDB" id="337660at2759"/>
<name>A0A8H6T7J0_9AGAR</name>
<evidence type="ECO:0000313" key="14">
    <source>
        <dbReference type="Proteomes" id="UP000636479"/>
    </source>
</evidence>
<dbReference type="Pfam" id="PF00022">
    <property type="entry name" value="Actin"/>
    <property type="match status" value="1"/>
</dbReference>
<dbReference type="SUPFAM" id="SSF103506">
    <property type="entry name" value="Mitochondrial carrier"/>
    <property type="match status" value="1"/>
</dbReference>
<evidence type="ECO:0000256" key="11">
    <source>
        <dbReference type="SAM" id="MobiDB-lite"/>
    </source>
</evidence>
<comment type="similarity">
    <text evidence="10">Belongs to the actin family.</text>
</comment>
<dbReference type="InterPro" id="IPR052217">
    <property type="entry name" value="Mito/Peroxisomal_Carrier"/>
</dbReference>
<feature type="repeat" description="Solcar" evidence="9">
    <location>
        <begin position="122"/>
        <end position="214"/>
    </location>
</feature>
<keyword evidence="4 9" id="KW-0812">Transmembrane</keyword>
<dbReference type="RefSeq" id="XP_037224611.1">
    <property type="nucleotide sequence ID" value="XM_037359516.1"/>
</dbReference>
<keyword evidence="8 9" id="KW-0472">Membrane</keyword>
<feature type="compositionally biased region" description="Pro residues" evidence="11">
    <location>
        <begin position="889"/>
        <end position="900"/>
    </location>
</feature>
<organism evidence="13 14">
    <name type="scientific">Mycena indigotica</name>
    <dbReference type="NCBI Taxonomy" id="2126181"/>
    <lineage>
        <taxon>Eukaryota</taxon>
        <taxon>Fungi</taxon>
        <taxon>Dikarya</taxon>
        <taxon>Basidiomycota</taxon>
        <taxon>Agaricomycotina</taxon>
        <taxon>Agaricomycetes</taxon>
        <taxon>Agaricomycetidae</taxon>
        <taxon>Agaricales</taxon>
        <taxon>Marasmiineae</taxon>
        <taxon>Mycenaceae</taxon>
        <taxon>Mycena</taxon>
    </lineage>
</organism>
<evidence type="ECO:0000256" key="12">
    <source>
        <dbReference type="SAM" id="Phobius"/>
    </source>
</evidence>
<feature type="transmembrane region" description="Helical" evidence="12">
    <location>
        <begin position="128"/>
        <end position="149"/>
    </location>
</feature>
<dbReference type="AlphaFoldDB" id="A0A8H6T7J0"/>
<comment type="similarity">
    <text evidence="2">Belongs to the mitochondrial carrier (TC 2.A.29) family.</text>
</comment>
<accession>A0A8H6T7J0</accession>
<feature type="region of interest" description="Disordered" evidence="11">
    <location>
        <begin position="881"/>
        <end position="918"/>
    </location>
</feature>
<proteinExistence type="inferred from homology"/>
<gene>
    <name evidence="13" type="ORF">MIND_00264000</name>
</gene>
<dbReference type="Pfam" id="PF00153">
    <property type="entry name" value="Mito_carr"/>
    <property type="match status" value="3"/>
</dbReference>
<evidence type="ECO:0000256" key="2">
    <source>
        <dbReference type="ARBA" id="ARBA00006375"/>
    </source>
</evidence>
<sequence>MSVQSKVAPPVKLTPFGLALAAGAGLRLTGIFSLSVVYPLDVAKTRIQVSKGKSKDDVSMITVLGRIFQKEGVAGFYKGFWATMLNTFSQQYAYFFFYSFVRTSYIARLSRKLPAGAAPPALSTAAELLLGAIAGALAQIFTIPVSVIATRQQVGRQNKTTASTEAYDDSFLGVAREIVDEEGVGGLWLGIKPGLVLTVNPAITYGVFERVKSIFLAAQAKAGGSEKLSAGTSFLIGAVSKTLATVVTYPYIMAKVRVQTRSADADEAKEQHLSPPVSHKPHHSSKLKHPGALDILARVLRTEGPAGWYRYIIIVFVYALFGVMASPSTPQGKTAFEPRTPAARLPSSTIIQSSPHYTTTRRHSLYGVEDRIIIDPGSRIWKVGFSGEGRPRDVFYAGGVNEKPLWTLGLGSDSAEEVEKERVLEIRLEHHLRSVFHDSLLTDPKARKVIVVEHALLPLYIKDIMARILFNNLQVPSVSFASSHLLSLLAVGRITGMVVDCGHLESVALPIFAARPMYPLIRTTPLAGSRLTSHIRALLLLFGTYLPPPTSLSAAVNVPAANRASRVPQEILTDALVEEIKARCCFVGDALGISPAETREATPGDELGSEMDIPPPSDYTQSESDFSLAGRDSNFSSQRASSEFSIISNPRVPGVDANREGHLQALETLYKRHSSATELRMRVTPPASQPSGTGLGTLIIPGWVRERAAEVLFEGGDVDERSLAEIILDSLLKVSVDLRKTLASSILVVGGTAMLPGFIQRLQQELARALAPPTSHRERMLPQYDPYAPLRPLLPYFAIVNNPAPNQTNSATRAVANAGKAPAFTPATLAWIGGSLAGALKTGGAEVNREQWDMVDSANDQGDGPDAMAVDNDRQQLILPDWTRSPLPAGAPPANPPPLSPHMSSPARIASPRVSVKA</sequence>
<keyword evidence="7" id="KW-0496">Mitochondrion</keyword>
<dbReference type="GO" id="GO:0015217">
    <property type="term" value="F:ADP transmembrane transporter activity"/>
    <property type="evidence" value="ECO:0007669"/>
    <property type="project" value="TreeGrafter"/>
</dbReference>
<dbReference type="InterPro" id="IPR043129">
    <property type="entry name" value="ATPase_NBD"/>
</dbReference>
<reference evidence="13" key="1">
    <citation type="submission" date="2020-05" db="EMBL/GenBank/DDBJ databases">
        <title>Mycena genomes resolve the evolution of fungal bioluminescence.</title>
        <authorList>
            <person name="Tsai I.J."/>
        </authorList>
    </citation>
    <scope>NUCLEOTIDE SEQUENCE</scope>
    <source>
        <strain evidence="13">171206Taipei</strain>
    </source>
</reference>
<dbReference type="GeneID" id="59342032"/>
<dbReference type="Gene3D" id="3.30.420.40">
    <property type="match status" value="4"/>
</dbReference>
<dbReference type="PANTHER" id="PTHR45939">
    <property type="entry name" value="PEROXISOMAL MEMBRANE PROTEIN PMP34-RELATED"/>
    <property type="match status" value="1"/>
</dbReference>
<keyword evidence="6 12" id="KW-1133">Transmembrane helix</keyword>
<dbReference type="PRINTS" id="PR00926">
    <property type="entry name" value="MITOCARRIER"/>
</dbReference>
<evidence type="ECO:0000256" key="9">
    <source>
        <dbReference type="PROSITE-ProRule" id="PRU00282"/>
    </source>
</evidence>
<evidence type="ECO:0000256" key="3">
    <source>
        <dbReference type="ARBA" id="ARBA00022448"/>
    </source>
</evidence>
<keyword evidence="5" id="KW-0677">Repeat</keyword>
<dbReference type="SUPFAM" id="SSF53067">
    <property type="entry name" value="Actin-like ATPase domain"/>
    <property type="match status" value="2"/>
</dbReference>
<dbReference type="InterPro" id="IPR018108">
    <property type="entry name" value="MCP_transmembrane"/>
</dbReference>
<dbReference type="SMART" id="SM00268">
    <property type="entry name" value="ACTIN"/>
    <property type="match status" value="1"/>
</dbReference>
<evidence type="ECO:0000256" key="6">
    <source>
        <dbReference type="ARBA" id="ARBA00022989"/>
    </source>
</evidence>
<dbReference type="PANTHER" id="PTHR45939:SF1">
    <property type="entry name" value="MITOCHONDRIAL THIAMINE PYROPHOSPHATE CARRIER 1-RELATED"/>
    <property type="match status" value="1"/>
</dbReference>
<dbReference type="InterPro" id="IPR023395">
    <property type="entry name" value="MCP_dom_sf"/>
</dbReference>
<evidence type="ECO:0000256" key="1">
    <source>
        <dbReference type="ARBA" id="ARBA00004225"/>
    </source>
</evidence>
<dbReference type="PROSITE" id="PS50920">
    <property type="entry name" value="SOLCAR"/>
    <property type="match status" value="2"/>
</dbReference>
<evidence type="ECO:0000256" key="10">
    <source>
        <dbReference type="RuleBase" id="RU000487"/>
    </source>
</evidence>
<keyword evidence="14" id="KW-1185">Reference proteome</keyword>
<comment type="subcellular location">
    <subcellularLocation>
        <location evidence="1">Mitochondrion membrane</location>
        <topology evidence="1">Multi-pass membrane protein</topology>
    </subcellularLocation>
</comment>
<dbReference type="EMBL" id="JACAZF010000002">
    <property type="protein sequence ID" value="KAF7312503.1"/>
    <property type="molecule type" value="Genomic_DNA"/>
</dbReference>
<dbReference type="InterPro" id="IPR002067">
    <property type="entry name" value="MCP"/>
</dbReference>
<feature type="repeat" description="Solcar" evidence="9">
    <location>
        <begin position="17"/>
        <end position="104"/>
    </location>
</feature>
<feature type="region of interest" description="Disordered" evidence="11">
    <location>
        <begin position="596"/>
        <end position="628"/>
    </location>
</feature>
<evidence type="ECO:0000256" key="7">
    <source>
        <dbReference type="ARBA" id="ARBA00023128"/>
    </source>
</evidence>
<evidence type="ECO:0000313" key="13">
    <source>
        <dbReference type="EMBL" id="KAF7312503.1"/>
    </source>
</evidence>
<dbReference type="Proteomes" id="UP000636479">
    <property type="component" value="Unassembled WGS sequence"/>
</dbReference>
<dbReference type="GO" id="GO:0031966">
    <property type="term" value="C:mitochondrial membrane"/>
    <property type="evidence" value="ECO:0007669"/>
    <property type="project" value="UniProtKB-SubCell"/>
</dbReference>
<dbReference type="CDD" id="cd10207">
    <property type="entry name" value="ASKHA_NBD_Arp10"/>
    <property type="match status" value="1"/>
</dbReference>
<dbReference type="Gene3D" id="1.50.40.10">
    <property type="entry name" value="Mitochondrial carrier domain"/>
    <property type="match status" value="1"/>
</dbReference>
<comment type="caution">
    <text evidence="13">The sequence shown here is derived from an EMBL/GenBank/DDBJ whole genome shotgun (WGS) entry which is preliminary data.</text>
</comment>
<feature type="region of interest" description="Disordered" evidence="11">
    <location>
        <begin position="264"/>
        <end position="286"/>
    </location>
</feature>
<feature type="transmembrane region" description="Helical" evidence="12">
    <location>
        <begin position="16"/>
        <end position="38"/>
    </location>
</feature>
<evidence type="ECO:0000256" key="5">
    <source>
        <dbReference type="ARBA" id="ARBA00022737"/>
    </source>
</evidence>
<dbReference type="InterPro" id="IPR004000">
    <property type="entry name" value="Actin"/>
</dbReference>
<keyword evidence="3" id="KW-0813">Transport</keyword>
<feature type="transmembrane region" description="Helical" evidence="12">
    <location>
        <begin position="308"/>
        <end position="326"/>
    </location>
</feature>